<dbReference type="RefSeq" id="WP_093943259.1">
    <property type="nucleotide sequence ID" value="NZ_CP022521.1"/>
</dbReference>
<organism evidence="1 2">
    <name type="scientific">Actinoalloteichus hoggarensis</name>
    <dbReference type="NCBI Taxonomy" id="1470176"/>
    <lineage>
        <taxon>Bacteria</taxon>
        <taxon>Bacillati</taxon>
        <taxon>Actinomycetota</taxon>
        <taxon>Actinomycetes</taxon>
        <taxon>Pseudonocardiales</taxon>
        <taxon>Pseudonocardiaceae</taxon>
        <taxon>Actinoalloteichus</taxon>
    </lineage>
</organism>
<gene>
    <name evidence="1" type="ORF">AHOG_23285</name>
</gene>
<reference evidence="1 2" key="1">
    <citation type="submission" date="2017-07" db="EMBL/GenBank/DDBJ databases">
        <title>Complete genome sequence of Actinoalloteichus hoggarensis DSM 45943, type strain of Actinoalloteichus hoggarensis.</title>
        <authorList>
            <person name="Ruckert C."/>
            <person name="Nouioui I."/>
            <person name="Willmese J."/>
            <person name="van Wezel G."/>
            <person name="Klenk H.-P."/>
            <person name="Kalinowski J."/>
            <person name="Zotchev S.B."/>
        </authorList>
    </citation>
    <scope>NUCLEOTIDE SEQUENCE [LARGE SCALE GENOMIC DNA]</scope>
    <source>
        <strain evidence="1 2">DSM 45943</strain>
    </source>
</reference>
<sequence length="203" mass="21053">MSGRPDWTTWWRACAWLLVAASGSVALGSLFDAFAVVTGCADGYGNAGLSGRLDGTGCLLSEDGVPLFRLPWADLALGAAAAAAALIATLLTLRAVQRGGGRSAVLVPVPALLVAGAAAAVRELRLPSVDVHPWFVHPAVRDGDPGDGYAYRFHSVEEYSLHTPAGDHLLVTPQPWWIPVLIACLLAVAVTVTARAAASAHRG</sequence>
<evidence type="ECO:0000313" key="2">
    <source>
        <dbReference type="Proteomes" id="UP000204221"/>
    </source>
</evidence>
<name>A0A221W8N3_9PSEU</name>
<accession>A0A221W8N3</accession>
<keyword evidence="2" id="KW-1185">Reference proteome</keyword>
<dbReference type="OrthoDB" id="3700614at2"/>
<proteinExistence type="predicted"/>
<dbReference type="AlphaFoldDB" id="A0A221W8N3"/>
<dbReference type="KEGG" id="ahg:AHOG_23285"/>
<evidence type="ECO:0000313" key="1">
    <source>
        <dbReference type="EMBL" id="ASO22265.1"/>
    </source>
</evidence>
<protein>
    <submittedName>
        <fullName evidence="1">Uncharacterized protein</fullName>
    </submittedName>
</protein>
<dbReference type="Proteomes" id="UP000204221">
    <property type="component" value="Chromosome"/>
</dbReference>
<dbReference type="EMBL" id="CP022521">
    <property type="protein sequence ID" value="ASO22265.1"/>
    <property type="molecule type" value="Genomic_DNA"/>
</dbReference>